<dbReference type="GO" id="GO:0004674">
    <property type="term" value="F:protein serine/threonine kinase activity"/>
    <property type="evidence" value="ECO:0007669"/>
    <property type="project" value="TreeGrafter"/>
</dbReference>
<dbReference type="RefSeq" id="XP_068366768.1">
    <property type="nucleotide sequence ID" value="XM_068498828.1"/>
</dbReference>
<keyword evidence="5" id="KW-1185">Reference proteome</keyword>
<evidence type="ECO:0000256" key="1">
    <source>
        <dbReference type="SAM" id="Coils"/>
    </source>
</evidence>
<gene>
    <name evidence="4" type="ORF">TRFO_16184</name>
</gene>
<dbReference type="Gene3D" id="1.10.1070.11">
    <property type="entry name" value="Phosphatidylinositol 3-/4-kinase, catalytic domain"/>
    <property type="match status" value="1"/>
</dbReference>
<dbReference type="InterPro" id="IPR003152">
    <property type="entry name" value="FATC_dom"/>
</dbReference>
<dbReference type="InterPro" id="IPR000403">
    <property type="entry name" value="PI3/4_kinase_cat_dom"/>
</dbReference>
<dbReference type="Pfam" id="PF00454">
    <property type="entry name" value="PI3_PI4_kinase"/>
    <property type="match status" value="1"/>
</dbReference>
<dbReference type="Gene3D" id="3.30.1010.10">
    <property type="entry name" value="Phosphatidylinositol 3-kinase Catalytic Subunit, Chain A, domain 4"/>
    <property type="match status" value="1"/>
</dbReference>
<dbReference type="GO" id="GO:0031931">
    <property type="term" value="C:TORC1 complex"/>
    <property type="evidence" value="ECO:0007669"/>
    <property type="project" value="TreeGrafter"/>
</dbReference>
<dbReference type="PROSITE" id="PS50290">
    <property type="entry name" value="PI3_4_KINASE_3"/>
    <property type="match status" value="1"/>
</dbReference>
<dbReference type="GO" id="GO:0031932">
    <property type="term" value="C:TORC2 complex"/>
    <property type="evidence" value="ECO:0007669"/>
    <property type="project" value="TreeGrafter"/>
</dbReference>
<dbReference type="OrthoDB" id="381190at2759"/>
<dbReference type="SMART" id="SM00146">
    <property type="entry name" value="PI3Kc"/>
    <property type="match status" value="1"/>
</dbReference>
<dbReference type="InterPro" id="IPR003151">
    <property type="entry name" value="PIK-rel_kinase_FAT"/>
</dbReference>
<evidence type="ECO:0000259" key="3">
    <source>
        <dbReference type="PROSITE" id="PS51190"/>
    </source>
</evidence>
<dbReference type="Pfam" id="PF02260">
    <property type="entry name" value="FATC"/>
    <property type="match status" value="1"/>
</dbReference>
<dbReference type="GO" id="GO:0031929">
    <property type="term" value="P:TOR signaling"/>
    <property type="evidence" value="ECO:0007669"/>
    <property type="project" value="TreeGrafter"/>
</dbReference>
<dbReference type="InterPro" id="IPR011009">
    <property type="entry name" value="Kinase-like_dom_sf"/>
</dbReference>
<dbReference type="VEuPathDB" id="TrichDB:TRFO_16184"/>
<dbReference type="SUPFAM" id="SSF56112">
    <property type="entry name" value="Protein kinase-like (PK-like)"/>
    <property type="match status" value="1"/>
</dbReference>
<dbReference type="SMART" id="SM01343">
    <property type="entry name" value="FATC"/>
    <property type="match status" value="1"/>
</dbReference>
<dbReference type="InterPro" id="IPR050517">
    <property type="entry name" value="DDR_Repair_Kinase"/>
</dbReference>
<keyword evidence="1" id="KW-0175">Coiled coil</keyword>
<dbReference type="GO" id="GO:0016242">
    <property type="term" value="P:negative regulation of macroautophagy"/>
    <property type="evidence" value="ECO:0007669"/>
    <property type="project" value="TreeGrafter"/>
</dbReference>
<dbReference type="AlphaFoldDB" id="A0A1J4KRW3"/>
<feature type="domain" description="PI3K/PI4K catalytic" evidence="2">
    <location>
        <begin position="845"/>
        <end position="1160"/>
    </location>
</feature>
<evidence type="ECO:0000313" key="5">
    <source>
        <dbReference type="Proteomes" id="UP000179807"/>
    </source>
</evidence>
<reference evidence="4" key="1">
    <citation type="submission" date="2016-10" db="EMBL/GenBank/DDBJ databases">
        <authorList>
            <person name="Benchimol M."/>
            <person name="Almeida L.G."/>
            <person name="Vasconcelos A.T."/>
            <person name="Perreira-Neves A."/>
            <person name="Rosa I.A."/>
            <person name="Tasca T."/>
            <person name="Bogo M.R."/>
            <person name="de Souza W."/>
        </authorList>
    </citation>
    <scope>NUCLEOTIDE SEQUENCE [LARGE SCALE GENOMIC DNA]</scope>
    <source>
        <strain evidence="4">K</strain>
    </source>
</reference>
<dbReference type="GO" id="GO:0005634">
    <property type="term" value="C:nucleus"/>
    <property type="evidence" value="ECO:0007669"/>
    <property type="project" value="TreeGrafter"/>
</dbReference>
<dbReference type="GeneID" id="94833532"/>
<dbReference type="PROSITE" id="PS51190">
    <property type="entry name" value="FATC"/>
    <property type="match status" value="1"/>
</dbReference>
<dbReference type="InterPro" id="IPR036940">
    <property type="entry name" value="PI3/4_kinase_cat_sf"/>
</dbReference>
<evidence type="ECO:0000259" key="2">
    <source>
        <dbReference type="PROSITE" id="PS50290"/>
    </source>
</evidence>
<name>A0A1J4KRW3_9EUKA</name>
<dbReference type="GO" id="GO:0005737">
    <property type="term" value="C:cytoplasm"/>
    <property type="evidence" value="ECO:0007669"/>
    <property type="project" value="TreeGrafter"/>
</dbReference>
<accession>A0A1J4KRW3</accession>
<dbReference type="PANTHER" id="PTHR11139:SF9">
    <property type="entry name" value="SERINE_THREONINE-PROTEIN KINASE MTOR"/>
    <property type="match status" value="1"/>
</dbReference>
<dbReference type="PANTHER" id="PTHR11139">
    <property type="entry name" value="ATAXIA TELANGIECTASIA MUTATED ATM -RELATED"/>
    <property type="match status" value="1"/>
</dbReference>
<organism evidence="4 5">
    <name type="scientific">Tritrichomonas foetus</name>
    <dbReference type="NCBI Taxonomy" id="1144522"/>
    <lineage>
        <taxon>Eukaryota</taxon>
        <taxon>Metamonada</taxon>
        <taxon>Parabasalia</taxon>
        <taxon>Tritrichomonadida</taxon>
        <taxon>Tritrichomonadidae</taxon>
        <taxon>Tritrichomonas</taxon>
    </lineage>
</organism>
<proteinExistence type="predicted"/>
<feature type="coiled-coil region" evidence="1">
    <location>
        <begin position="777"/>
        <end position="804"/>
    </location>
</feature>
<dbReference type="EMBL" id="MLAK01000502">
    <property type="protein sequence ID" value="OHT13632.1"/>
    <property type="molecule type" value="Genomic_DNA"/>
</dbReference>
<dbReference type="Pfam" id="PF02259">
    <property type="entry name" value="FAT"/>
    <property type="match status" value="1"/>
</dbReference>
<sequence>MNFLSQVILHTPYEDLSLPSIRLAMDLLKYPNPIKKSAKNLLSILIDKCPIYVPKEVDVTKMNRKANCCEVTSDPFPQRTPPPIRAISVSEVFGKNNFLQYENNWENWLLHISQNLVLCSNSPAIRACHPLMQISTSFEHQLFPLILISVWEISSEKDRNILSNHISTISQNSNTPIELLSIFCDAVEAMDRAGYMLFNNPEIAGRIAVRCENFFRAVRFYERSPSADDNIKCEMIRIHARLQRHESALGIFTLTKKAHRDTSILKELSIWNEARNQYSPHKNESDFIEYIQCCSKLEDWGEIMKYTERFKTLSTESKKSCGTYFGAASTFYNMKDIDLFLPYMSKSTPRHCLWQAIVNIHMGKLKTTRALIERGMKLNASNRAPFLSGNYEPALPSIENATFLEELKDVVDVRENPDMCDRILTLWNSKSAWVKSDVEQLRTLFVVRRLLESNDQPQIGFNFLDVARKLKAWEVYDNSIERFLDSCNDERVKLLKAKVRFDRRQTRDLDEIVDLIKTAADNDTYANAVCAYASRISNPTPELLEMLSTVIHKTPSFNRAWKHWAYGNLYCAQHFEDKKFAVNAMKGFTELIKLNGPYLHYLCQLVSLCFTYETNITDVFADLPPSSIEQIVSQLLSQFDHHNEAVSKSVIQIITKFAENNIQALGFPLSYVEKTGNISPNLADFINCIRKKHPQYMSEIDIVSNGLLEIAVLDIEMINYIIERTILKIDENCEKNVILKEINRMIPYTYKSRGRLKSIFDKKVENQTLANIKKFASEEQEFDARQLRNDLAFLDNQIIKELNKISTIDIAEIAPQMLENTPFSIAVPGMYKANNDGEFPVINSFTKIVKIIPSSKCPKKIRLYGSDGKIYKFLLKGKEDLRIDQRVMQWFSLSNSLLKDDKSGIEKDLSIEGYAVIPLSPLAGMIEWAEGGESFYKLISWYHQIKRPELFTEESNLYDEYAMIGKTHALKHGIINRLEFFRSLCEITNDDALREAIWVKSLCAETWFTQKTNFARSTGLMSIVGYIIGLGDRHPNNILFMNNTGHAVHIDFSECFEKSSKRIIWPEKVPFRLTRMMIKAMGVSGVEGDFKITAQFVMNLMRRNKSALLAFLDIFSKESKTGIYPENFAKVNDKLNGNEFEGENELSVEVQVDRLIAEATNEYNLSQMYIGWKPHW</sequence>
<evidence type="ECO:0000313" key="4">
    <source>
        <dbReference type="EMBL" id="OHT13632.1"/>
    </source>
</evidence>
<feature type="domain" description="FATC" evidence="3">
    <location>
        <begin position="1144"/>
        <end position="1176"/>
    </location>
</feature>
<dbReference type="Proteomes" id="UP000179807">
    <property type="component" value="Unassembled WGS sequence"/>
</dbReference>
<comment type="caution">
    <text evidence="4">The sequence shown here is derived from an EMBL/GenBank/DDBJ whole genome shotgun (WGS) entry which is preliminary data.</text>
</comment>
<protein>
    <submittedName>
        <fullName evidence="4">Uncharacterized protein</fullName>
    </submittedName>
</protein>